<dbReference type="PANTHER" id="PTHR43046">
    <property type="entry name" value="GDP-MANNOSE MANNOSYL HYDROLASE"/>
    <property type="match status" value="1"/>
</dbReference>
<reference evidence="5 6" key="1">
    <citation type="submission" date="2017-08" db="EMBL/GenBank/DDBJ databases">
        <title>Virgibacillus indicus sp. nov. and Virgibacillus profoundi sp. nov, two moderately halophilic bacteria isolated from marine sediment by using the Microfluidic Streak Plate.</title>
        <authorList>
            <person name="Xu B."/>
            <person name="Hu B."/>
            <person name="Wang J."/>
            <person name="Zhu Y."/>
            <person name="Huang L."/>
            <person name="Du W."/>
            <person name="Huang Y."/>
        </authorList>
    </citation>
    <scope>NUCLEOTIDE SEQUENCE [LARGE SCALE GENOMIC DNA]</scope>
    <source>
        <strain evidence="5 6">IO3-P3-H5</strain>
    </source>
</reference>
<dbReference type="InterPro" id="IPR020476">
    <property type="entry name" value="Nudix_hydrolase"/>
</dbReference>
<organism evidence="5 6">
    <name type="scientific">Virgibacillus profundi</name>
    <dbReference type="NCBI Taxonomy" id="2024555"/>
    <lineage>
        <taxon>Bacteria</taxon>
        <taxon>Bacillati</taxon>
        <taxon>Bacillota</taxon>
        <taxon>Bacilli</taxon>
        <taxon>Bacillales</taxon>
        <taxon>Bacillaceae</taxon>
        <taxon>Virgibacillus</taxon>
    </lineage>
</organism>
<keyword evidence="6" id="KW-1185">Reference proteome</keyword>
<dbReference type="OrthoDB" id="9816289at2"/>
<dbReference type="Proteomes" id="UP000218887">
    <property type="component" value="Unassembled WGS sequence"/>
</dbReference>
<comment type="similarity">
    <text evidence="3">Belongs to the Nudix hydrolase family.</text>
</comment>
<dbReference type="SUPFAM" id="SSF55811">
    <property type="entry name" value="Nudix"/>
    <property type="match status" value="1"/>
</dbReference>
<dbReference type="PROSITE" id="PS00893">
    <property type="entry name" value="NUDIX_BOX"/>
    <property type="match status" value="1"/>
</dbReference>
<evidence type="ECO:0000313" key="6">
    <source>
        <dbReference type="Proteomes" id="UP000218887"/>
    </source>
</evidence>
<dbReference type="PANTHER" id="PTHR43046:SF2">
    <property type="entry name" value="8-OXO-DGTP DIPHOSPHATASE-RELATED"/>
    <property type="match status" value="1"/>
</dbReference>
<protein>
    <submittedName>
        <fullName evidence="5">DNA mismatch repair protein MutT</fullName>
    </submittedName>
</protein>
<gene>
    <name evidence="5" type="ORF">CIL05_03700</name>
</gene>
<evidence type="ECO:0000256" key="2">
    <source>
        <dbReference type="ARBA" id="ARBA00022801"/>
    </source>
</evidence>
<dbReference type="AlphaFoldDB" id="A0A2A2IHP2"/>
<evidence type="ECO:0000313" key="5">
    <source>
        <dbReference type="EMBL" id="PAV30836.1"/>
    </source>
</evidence>
<dbReference type="PRINTS" id="PR00502">
    <property type="entry name" value="NUDIXFAMILY"/>
</dbReference>
<dbReference type="RefSeq" id="WP_095654166.1">
    <property type="nucleotide sequence ID" value="NZ_NPOA01000002.1"/>
</dbReference>
<dbReference type="EMBL" id="NPOA01000002">
    <property type="protein sequence ID" value="PAV30836.1"/>
    <property type="molecule type" value="Genomic_DNA"/>
</dbReference>
<accession>A0A2A2IHP2</accession>
<evidence type="ECO:0000256" key="3">
    <source>
        <dbReference type="RuleBase" id="RU003476"/>
    </source>
</evidence>
<feature type="domain" description="Nudix hydrolase" evidence="4">
    <location>
        <begin position="6"/>
        <end position="131"/>
    </location>
</feature>
<comment type="caution">
    <text evidence="5">The sequence shown here is derived from an EMBL/GenBank/DDBJ whole genome shotgun (WGS) entry which is preliminary data.</text>
</comment>
<dbReference type="Pfam" id="PF00293">
    <property type="entry name" value="NUDIX"/>
    <property type="match status" value="1"/>
</dbReference>
<keyword evidence="2 3" id="KW-0378">Hydrolase</keyword>
<dbReference type="Gene3D" id="3.90.79.10">
    <property type="entry name" value="Nucleoside Triphosphate Pyrophosphohydrolase"/>
    <property type="match status" value="1"/>
</dbReference>
<name>A0A2A2IHP2_9BACI</name>
<dbReference type="InterPro" id="IPR000086">
    <property type="entry name" value="NUDIX_hydrolase_dom"/>
</dbReference>
<dbReference type="InterPro" id="IPR020084">
    <property type="entry name" value="NUDIX_hydrolase_CS"/>
</dbReference>
<comment type="cofactor">
    <cofactor evidence="1">
        <name>Mg(2+)</name>
        <dbReference type="ChEBI" id="CHEBI:18420"/>
    </cofactor>
</comment>
<dbReference type="GO" id="GO:0016787">
    <property type="term" value="F:hydrolase activity"/>
    <property type="evidence" value="ECO:0007669"/>
    <property type="project" value="UniProtKB-KW"/>
</dbReference>
<proteinExistence type="inferred from homology"/>
<dbReference type="InterPro" id="IPR015797">
    <property type="entry name" value="NUDIX_hydrolase-like_dom_sf"/>
</dbReference>
<sequence length="153" mass="17353">MDTTPKHIIAVSANVTNENGETLIVKTHWRSDTWEAPGGQVEEGEPLDKAVCREILEETGIVISPIGITGLYYNATKHLLSVVFKANYVSGDIKVQPEEIKEAKFIKLTEDNIDNYITRPHMKSRTIDCMKANNFIPYETWEVNPYNLIGRLF</sequence>
<evidence type="ECO:0000256" key="1">
    <source>
        <dbReference type="ARBA" id="ARBA00001946"/>
    </source>
</evidence>
<evidence type="ECO:0000259" key="4">
    <source>
        <dbReference type="PROSITE" id="PS51462"/>
    </source>
</evidence>
<dbReference type="PROSITE" id="PS51462">
    <property type="entry name" value="NUDIX"/>
    <property type="match status" value="1"/>
</dbReference>